<organism evidence="2">
    <name type="scientific">uncultured Desulfobacterium sp</name>
    <dbReference type="NCBI Taxonomy" id="201089"/>
    <lineage>
        <taxon>Bacteria</taxon>
        <taxon>Pseudomonadati</taxon>
        <taxon>Thermodesulfobacteriota</taxon>
        <taxon>Desulfobacteria</taxon>
        <taxon>Desulfobacterales</taxon>
        <taxon>Desulfobacteriaceae</taxon>
        <taxon>Desulfobacterium</taxon>
        <taxon>environmental samples</taxon>
    </lineage>
</organism>
<dbReference type="GO" id="GO:0016747">
    <property type="term" value="F:acyltransferase activity, transferring groups other than amino-acyl groups"/>
    <property type="evidence" value="ECO:0007669"/>
    <property type="project" value="InterPro"/>
</dbReference>
<feature type="domain" description="N-acetyltransferase" evidence="1">
    <location>
        <begin position="22"/>
        <end position="164"/>
    </location>
</feature>
<evidence type="ECO:0000313" key="2">
    <source>
        <dbReference type="EMBL" id="CBX27803.1"/>
    </source>
</evidence>
<evidence type="ECO:0000259" key="1">
    <source>
        <dbReference type="PROSITE" id="PS51186"/>
    </source>
</evidence>
<gene>
    <name evidence="2" type="ORF">N47_C18610</name>
</gene>
<dbReference type="SUPFAM" id="SSF55729">
    <property type="entry name" value="Acyl-CoA N-acyltransferases (Nat)"/>
    <property type="match status" value="1"/>
</dbReference>
<dbReference type="PROSITE" id="PS51186">
    <property type="entry name" value="GNAT"/>
    <property type="match status" value="1"/>
</dbReference>
<proteinExistence type="predicted"/>
<dbReference type="Pfam" id="PF00583">
    <property type="entry name" value="Acetyltransf_1"/>
    <property type="match status" value="1"/>
</dbReference>
<dbReference type="InterPro" id="IPR000182">
    <property type="entry name" value="GNAT_dom"/>
</dbReference>
<dbReference type="PANTHER" id="PTHR43617:SF34">
    <property type="entry name" value="PUTATIVE-RELATED"/>
    <property type="match status" value="1"/>
</dbReference>
<protein>
    <recommendedName>
        <fullName evidence="1">N-acetyltransferase domain-containing protein</fullName>
    </recommendedName>
</protein>
<dbReference type="CDD" id="cd04301">
    <property type="entry name" value="NAT_SF"/>
    <property type="match status" value="1"/>
</dbReference>
<dbReference type="InterPro" id="IPR050276">
    <property type="entry name" value="MshD_Acetyltransferase"/>
</dbReference>
<dbReference type="PANTHER" id="PTHR43617">
    <property type="entry name" value="L-AMINO ACID N-ACETYLTRANSFERASE"/>
    <property type="match status" value="1"/>
</dbReference>
<dbReference type="InterPro" id="IPR016181">
    <property type="entry name" value="Acyl_CoA_acyltransferase"/>
</dbReference>
<dbReference type="AlphaFoldDB" id="E1YBC6"/>
<dbReference type="Gene3D" id="3.40.630.30">
    <property type="match status" value="1"/>
</dbReference>
<name>E1YBC6_9BACT</name>
<sequence>MKIYFAENEKDPALIESLAKEIWIEHFTPIVGKPQVEYMLDKFQSKKAISEQIDNAGYLYYIIEDGDEKIGYFAFVPQGRELFLSKIYVKSSGRKKGHGKKATQFIVSFCKENGLDNISLTVNKNNTTSIKFYEKMGFKNTGSLMQDIGNGFVMDDYKMEKNILPDQN</sequence>
<accession>E1YBC6</accession>
<reference evidence="2" key="1">
    <citation type="journal article" date="2011" name="Environ. Microbiol.">
        <title>Genomic insights into the metabolic potential of the polycyclic aromatic hydrocarbon degrading sulfate-reducing Deltaproteobacterium N47.</title>
        <authorList>
            <person name="Bergmann F."/>
            <person name="Selesi D."/>
            <person name="Weinmaier T."/>
            <person name="Tischler P."/>
            <person name="Rattei T."/>
            <person name="Meckenstock R.U."/>
        </authorList>
    </citation>
    <scope>NUCLEOTIDE SEQUENCE</scope>
</reference>
<dbReference type="EMBL" id="FR695867">
    <property type="protein sequence ID" value="CBX27803.1"/>
    <property type="molecule type" value="Genomic_DNA"/>
</dbReference>